<dbReference type="InterPro" id="IPR036803">
    <property type="entry name" value="Porphobilinogen_deaminase_C_sf"/>
</dbReference>
<evidence type="ECO:0000256" key="2">
    <source>
        <dbReference type="ARBA" id="ARBA00005638"/>
    </source>
</evidence>
<dbReference type="InterPro" id="IPR022418">
    <property type="entry name" value="Porphobilinogen_deaminase_C"/>
</dbReference>
<dbReference type="Gene3D" id="3.30.160.40">
    <property type="entry name" value="Porphobilinogen deaminase, C-terminal domain"/>
    <property type="match status" value="1"/>
</dbReference>
<keyword evidence="4 7" id="KW-0808">Transferase</keyword>
<feature type="modified residue" description="S-(dipyrrolylmethanemethyl)cysteine" evidence="7">
    <location>
        <position position="244"/>
    </location>
</feature>
<dbReference type="EMBL" id="PVUE01000019">
    <property type="protein sequence ID" value="PRZ39075.1"/>
    <property type="molecule type" value="Genomic_DNA"/>
</dbReference>
<dbReference type="AlphaFoldDB" id="A0A2T0ZRX3"/>
<evidence type="ECO:0000256" key="4">
    <source>
        <dbReference type="ARBA" id="ARBA00022679"/>
    </source>
</evidence>
<comment type="subunit">
    <text evidence="3 7">Monomer.</text>
</comment>
<dbReference type="GO" id="GO:0006782">
    <property type="term" value="P:protoporphyrinogen IX biosynthetic process"/>
    <property type="evidence" value="ECO:0007669"/>
    <property type="project" value="UniProtKB-UniRule"/>
</dbReference>
<dbReference type="InterPro" id="IPR022419">
    <property type="entry name" value="Porphobilin_deaminase_cofac_BS"/>
</dbReference>
<feature type="domain" description="Porphobilinogen deaminase N-terminal" evidence="8">
    <location>
        <begin position="10"/>
        <end position="214"/>
    </location>
</feature>
<dbReference type="InterPro" id="IPR000860">
    <property type="entry name" value="HemC"/>
</dbReference>
<dbReference type="GO" id="GO:0004418">
    <property type="term" value="F:hydroxymethylbilane synthase activity"/>
    <property type="evidence" value="ECO:0007669"/>
    <property type="project" value="UniProtKB-UniRule"/>
</dbReference>
<name>A0A2T0ZRX3_9ACTN</name>
<comment type="function">
    <text evidence="1 7">Tetrapolymerization of the monopyrrole PBG into the hydroxymethylbilane pre-uroporphyrinogen in several discrete steps.</text>
</comment>
<evidence type="ECO:0000313" key="11">
    <source>
        <dbReference type="Proteomes" id="UP000237752"/>
    </source>
</evidence>
<evidence type="ECO:0000313" key="10">
    <source>
        <dbReference type="EMBL" id="PRZ39075.1"/>
    </source>
</evidence>
<organism evidence="10 11">
    <name type="scientific">Antricoccus suffuscus</name>
    <dbReference type="NCBI Taxonomy" id="1629062"/>
    <lineage>
        <taxon>Bacteria</taxon>
        <taxon>Bacillati</taxon>
        <taxon>Actinomycetota</taxon>
        <taxon>Actinomycetes</taxon>
        <taxon>Geodermatophilales</taxon>
        <taxon>Antricoccaceae</taxon>
        <taxon>Antricoccus</taxon>
    </lineage>
</organism>
<evidence type="ECO:0000256" key="7">
    <source>
        <dbReference type="HAMAP-Rule" id="MF_00260"/>
    </source>
</evidence>
<dbReference type="HAMAP" id="MF_00260">
    <property type="entry name" value="Porphobil_deam"/>
    <property type="match status" value="1"/>
</dbReference>
<dbReference type="SUPFAM" id="SSF54782">
    <property type="entry name" value="Porphobilinogen deaminase (hydroxymethylbilane synthase), C-terminal domain"/>
    <property type="match status" value="1"/>
</dbReference>
<dbReference type="PANTHER" id="PTHR11557">
    <property type="entry name" value="PORPHOBILINOGEN DEAMINASE"/>
    <property type="match status" value="1"/>
</dbReference>
<comment type="miscellaneous">
    <text evidence="7">The porphobilinogen subunits are added to the dipyrromethane group.</text>
</comment>
<evidence type="ECO:0000256" key="1">
    <source>
        <dbReference type="ARBA" id="ARBA00002869"/>
    </source>
</evidence>
<dbReference type="Pfam" id="PF01379">
    <property type="entry name" value="Porphobil_deam"/>
    <property type="match status" value="1"/>
</dbReference>
<sequence length="313" mass="32286">MNHTSTDRALRLGTRASRLARGQSQQVADLLCELTGRAVELVDIATKGDATTAPLHTLGGQGVFTSALREALLDGQIDFAVHSLKDLPTAPADGLTLAAIPERVDPRDALVARDGLTLAELPTGSRVGTGSLRRSAQIRALGLGVELVGMRGNVDTRLSKVTSGELDAVVLACAGLHRIGRSDAITEALDPIAILPAPGQGALAIEARSDDPATLDLLKPLDHHYSRISVTAERALLATLEAGCSSPVGALAEVVEAENGLEISLRGSVTAIDGSDSVRLSATGPLTDAVGVGERLARILLDDGAAELMGSSR</sequence>
<comment type="cofactor">
    <cofactor evidence="7">
        <name>dipyrromethane</name>
        <dbReference type="ChEBI" id="CHEBI:60342"/>
    </cofactor>
    <text evidence="7">Binds 1 dipyrromethane group covalently.</text>
</comment>
<dbReference type="PIRSF" id="PIRSF001438">
    <property type="entry name" value="4pyrrol_synth_OHMeBilane_synth"/>
    <property type="match status" value="1"/>
</dbReference>
<dbReference type="PRINTS" id="PR00151">
    <property type="entry name" value="PORPHBDMNASE"/>
</dbReference>
<feature type="domain" description="Porphobilinogen deaminase C-terminal" evidence="9">
    <location>
        <begin position="229"/>
        <end position="301"/>
    </location>
</feature>
<dbReference type="SUPFAM" id="SSF53850">
    <property type="entry name" value="Periplasmic binding protein-like II"/>
    <property type="match status" value="1"/>
</dbReference>
<keyword evidence="5 7" id="KW-0627">Porphyrin biosynthesis</keyword>
<comment type="catalytic activity">
    <reaction evidence="6 7">
        <text>4 porphobilinogen + H2O = hydroxymethylbilane + 4 NH4(+)</text>
        <dbReference type="Rhea" id="RHEA:13185"/>
        <dbReference type="ChEBI" id="CHEBI:15377"/>
        <dbReference type="ChEBI" id="CHEBI:28938"/>
        <dbReference type="ChEBI" id="CHEBI:57845"/>
        <dbReference type="ChEBI" id="CHEBI:58126"/>
        <dbReference type="EC" id="2.5.1.61"/>
    </reaction>
</comment>
<protein>
    <recommendedName>
        <fullName evidence="7">Porphobilinogen deaminase</fullName>
        <shortName evidence="7">PBG</shortName>
        <ecNumber evidence="7">2.5.1.61</ecNumber>
    </recommendedName>
    <alternativeName>
        <fullName evidence="7">Hydroxymethylbilane synthase</fullName>
        <shortName evidence="7">HMBS</shortName>
    </alternativeName>
    <alternativeName>
        <fullName evidence="7">Pre-uroporphyrinogen synthase</fullName>
    </alternativeName>
</protein>
<dbReference type="PROSITE" id="PS00533">
    <property type="entry name" value="PORPHOBILINOGEN_DEAM"/>
    <property type="match status" value="1"/>
</dbReference>
<dbReference type="InterPro" id="IPR022417">
    <property type="entry name" value="Porphobilin_deaminase_N"/>
</dbReference>
<evidence type="ECO:0000256" key="5">
    <source>
        <dbReference type="ARBA" id="ARBA00023244"/>
    </source>
</evidence>
<evidence type="ECO:0000256" key="3">
    <source>
        <dbReference type="ARBA" id="ARBA00011245"/>
    </source>
</evidence>
<gene>
    <name evidence="7" type="primary">hemC</name>
    <name evidence="10" type="ORF">CLV47_11921</name>
</gene>
<keyword evidence="11" id="KW-1185">Reference proteome</keyword>
<dbReference type="GO" id="GO:0005737">
    <property type="term" value="C:cytoplasm"/>
    <property type="evidence" value="ECO:0007669"/>
    <property type="project" value="UniProtKB-UniRule"/>
</dbReference>
<reference evidence="10 11" key="1">
    <citation type="submission" date="2018-03" db="EMBL/GenBank/DDBJ databases">
        <title>Genomic Encyclopedia of Archaeal and Bacterial Type Strains, Phase II (KMG-II): from individual species to whole genera.</title>
        <authorList>
            <person name="Goeker M."/>
        </authorList>
    </citation>
    <scope>NUCLEOTIDE SEQUENCE [LARGE SCALE GENOMIC DNA]</scope>
    <source>
        <strain evidence="10 11">DSM 100065</strain>
    </source>
</reference>
<dbReference type="EC" id="2.5.1.61" evidence="7"/>
<evidence type="ECO:0000259" key="9">
    <source>
        <dbReference type="Pfam" id="PF03900"/>
    </source>
</evidence>
<comment type="similarity">
    <text evidence="2 7">Belongs to the HMBS family.</text>
</comment>
<evidence type="ECO:0000259" key="8">
    <source>
        <dbReference type="Pfam" id="PF01379"/>
    </source>
</evidence>
<dbReference type="NCBIfam" id="TIGR00212">
    <property type="entry name" value="hemC"/>
    <property type="match status" value="1"/>
</dbReference>
<dbReference type="FunFam" id="3.40.190.10:FF:000005">
    <property type="entry name" value="Porphobilinogen deaminase"/>
    <property type="match status" value="1"/>
</dbReference>
<comment type="caution">
    <text evidence="10">The sequence shown here is derived from an EMBL/GenBank/DDBJ whole genome shotgun (WGS) entry which is preliminary data.</text>
</comment>
<proteinExistence type="inferred from homology"/>
<evidence type="ECO:0000256" key="6">
    <source>
        <dbReference type="ARBA" id="ARBA00048169"/>
    </source>
</evidence>
<dbReference type="Gene3D" id="3.40.190.10">
    <property type="entry name" value="Periplasmic binding protein-like II"/>
    <property type="match status" value="2"/>
</dbReference>
<dbReference type="Pfam" id="PF03900">
    <property type="entry name" value="Porphobil_deamC"/>
    <property type="match status" value="1"/>
</dbReference>
<dbReference type="PANTHER" id="PTHR11557:SF0">
    <property type="entry name" value="PORPHOBILINOGEN DEAMINASE"/>
    <property type="match status" value="1"/>
</dbReference>
<dbReference type="Proteomes" id="UP000237752">
    <property type="component" value="Unassembled WGS sequence"/>
</dbReference>
<accession>A0A2T0ZRX3</accession>
<dbReference type="RefSeq" id="WP_238145498.1">
    <property type="nucleotide sequence ID" value="NZ_PVUE01000019.1"/>
</dbReference>